<evidence type="ECO:0000256" key="1">
    <source>
        <dbReference type="ARBA" id="ARBA00005336"/>
    </source>
</evidence>
<dbReference type="SUPFAM" id="SSF52279">
    <property type="entry name" value="Beta-D-glucan exohydrolase, C-terminal domain"/>
    <property type="match status" value="1"/>
</dbReference>
<organism evidence="4 5">
    <name type="scientific">Pseudobutyrivibrio xylanivorans DSM 14809</name>
    <dbReference type="NCBI Taxonomy" id="1123012"/>
    <lineage>
        <taxon>Bacteria</taxon>
        <taxon>Bacillati</taxon>
        <taxon>Bacillota</taxon>
        <taxon>Clostridia</taxon>
        <taxon>Lachnospirales</taxon>
        <taxon>Lachnospiraceae</taxon>
        <taxon>Pseudobutyrivibrio</taxon>
    </lineage>
</organism>
<dbReference type="InterPro" id="IPR036881">
    <property type="entry name" value="Glyco_hydro_3_C_sf"/>
</dbReference>
<evidence type="ECO:0000256" key="2">
    <source>
        <dbReference type="ARBA" id="ARBA00022801"/>
    </source>
</evidence>
<dbReference type="Gene3D" id="3.40.50.1700">
    <property type="entry name" value="Glycoside hydrolase family 3 C-terminal domain"/>
    <property type="match status" value="1"/>
</dbReference>
<dbReference type="PANTHER" id="PTHR42715">
    <property type="entry name" value="BETA-GLUCOSIDASE"/>
    <property type="match status" value="1"/>
</dbReference>
<reference evidence="4 5" key="1">
    <citation type="submission" date="2016-11" db="EMBL/GenBank/DDBJ databases">
        <authorList>
            <person name="Jaros S."/>
            <person name="Januszkiewicz K."/>
            <person name="Wedrychowicz H."/>
        </authorList>
    </citation>
    <scope>NUCLEOTIDE SEQUENCE [LARGE SCALE GENOMIC DNA]</scope>
    <source>
        <strain evidence="4 5">DSM 14809</strain>
    </source>
</reference>
<proteinExistence type="inferred from homology"/>
<dbReference type="Proteomes" id="UP000184185">
    <property type="component" value="Unassembled WGS sequence"/>
</dbReference>
<feature type="domain" description="Glycoside hydrolase family 3 C-terminal" evidence="3">
    <location>
        <begin position="96"/>
        <end position="311"/>
    </location>
</feature>
<keyword evidence="5" id="KW-1185">Reference proteome</keyword>
<accession>A0A1M6DUN0</accession>
<name>A0A1M6DUN0_PSEXY</name>
<gene>
    <name evidence="4" type="ORF">SAMN02745725_01039</name>
</gene>
<evidence type="ECO:0000313" key="5">
    <source>
        <dbReference type="Proteomes" id="UP000184185"/>
    </source>
</evidence>
<dbReference type="GO" id="GO:0005975">
    <property type="term" value="P:carbohydrate metabolic process"/>
    <property type="evidence" value="ECO:0007669"/>
    <property type="project" value="InterPro"/>
</dbReference>
<dbReference type="AlphaFoldDB" id="A0A1M6DUN0"/>
<sequence length="314" mass="33700">MGNNVNTTKLKMSNRAYRLIMIPLIILCLIVGLLIPAASAQFSDFLNDYLGNGKQKIVNNAENSDLDANYYEMLKDDKNLVEESYKLANQVQEEGTVLLKNNGILPLKKGSTITPFGYGFLQPVYGQMAAAGSAKWVIDPVTPEAGLKDYFTINDSTIKLMKKAGDPDGLKEAAGTKTAGASNSLMGGDSKIYEYSKDVYKGLDDAKNSTAVVVLTRSGQEGSDKKYDGYEDGTPHYLALSENEKDTIKIAKEKCGGVVVLIASSAPLQIPELLSKDLEADAILQVGNVGEKGFTAIGPILSGEVNPSGRTVDQ</sequence>
<dbReference type="OrthoDB" id="98455at2"/>
<comment type="similarity">
    <text evidence="1">Belongs to the glycosyl hydrolase 3 family.</text>
</comment>
<dbReference type="EMBL" id="FQYQ01000005">
    <property type="protein sequence ID" value="SHI76977.1"/>
    <property type="molecule type" value="Genomic_DNA"/>
</dbReference>
<keyword evidence="2 4" id="KW-0378">Hydrolase</keyword>
<dbReference type="GO" id="GO:0004553">
    <property type="term" value="F:hydrolase activity, hydrolyzing O-glycosyl compounds"/>
    <property type="evidence" value="ECO:0007669"/>
    <property type="project" value="InterPro"/>
</dbReference>
<dbReference type="PANTHER" id="PTHR42715:SF10">
    <property type="entry name" value="BETA-GLUCOSIDASE"/>
    <property type="match status" value="1"/>
</dbReference>
<dbReference type="InterPro" id="IPR002772">
    <property type="entry name" value="Glyco_hydro_3_C"/>
</dbReference>
<dbReference type="InterPro" id="IPR050288">
    <property type="entry name" value="Cellulose_deg_GH3"/>
</dbReference>
<dbReference type="RefSeq" id="WP_072913654.1">
    <property type="nucleotide sequence ID" value="NZ_FQYQ01000005.1"/>
</dbReference>
<protein>
    <submittedName>
        <fullName evidence="4">Glycosyl hydrolase family 3 C-terminal domain-containing protein</fullName>
    </submittedName>
</protein>
<dbReference type="Pfam" id="PF01915">
    <property type="entry name" value="Glyco_hydro_3_C"/>
    <property type="match status" value="1"/>
</dbReference>
<evidence type="ECO:0000259" key="3">
    <source>
        <dbReference type="Pfam" id="PF01915"/>
    </source>
</evidence>
<evidence type="ECO:0000313" key="4">
    <source>
        <dbReference type="EMBL" id="SHI76977.1"/>
    </source>
</evidence>